<feature type="transmembrane region" description="Helical" evidence="8">
    <location>
        <begin position="147"/>
        <end position="165"/>
    </location>
</feature>
<dbReference type="Proteomes" id="UP000790833">
    <property type="component" value="Unassembled WGS sequence"/>
</dbReference>
<dbReference type="AlphaFoldDB" id="A0A9P7V8R2"/>
<keyword evidence="11" id="KW-1185">Reference proteome</keyword>
<evidence type="ECO:0000256" key="7">
    <source>
        <dbReference type="SAM" id="MobiDB-lite"/>
    </source>
</evidence>
<feature type="transmembrane region" description="Helical" evidence="8">
    <location>
        <begin position="255"/>
        <end position="278"/>
    </location>
</feature>
<evidence type="ECO:0000256" key="9">
    <source>
        <dbReference type="SAM" id="SignalP"/>
    </source>
</evidence>
<dbReference type="RefSeq" id="XP_043049043.1">
    <property type="nucleotide sequence ID" value="XM_043191400.1"/>
</dbReference>
<keyword evidence="9" id="KW-0732">Signal</keyword>
<comment type="catalytic activity">
    <reaction evidence="6">
        <text>L-histidine(out) + L-arginine(in) = L-histidine(in) + L-arginine(out)</text>
        <dbReference type="Rhea" id="RHEA:71063"/>
        <dbReference type="ChEBI" id="CHEBI:32682"/>
        <dbReference type="ChEBI" id="CHEBI:57595"/>
    </reaction>
</comment>
<feature type="transmembrane region" description="Helical" evidence="8">
    <location>
        <begin position="54"/>
        <end position="75"/>
    </location>
</feature>
<dbReference type="FunFam" id="1.20.1280.290:FF:000009">
    <property type="entry name" value="PQ loop repeat family protein"/>
    <property type="match status" value="1"/>
</dbReference>
<sequence length="294" mass="33471">MFLACWIVLLMPQLIEQWRLKSAEGIAIGFISIWFLGDVFNLTGAFLAHLLPEVVFLAVWFCFADFLMIFSYVYYTYIYKKHHHPHHDRSRSSNSLSPNNSHHHPHHHHHQLEHDAADENEALLRRRSSTITNIALEPSNHSIWTRYVLPIFFVVAAGAMGYFVSTPSSQSSPPNGELPAPIDDGGINVLAQIFGYLSAILYLGARIPQIIQNYQRKSVYGLSLLFFLFLTLGNLTYAGQILFYRSDSKYILLNLSWLLGSLGTIFEDCIIFAQFYVYGDNEGKEVDDHEAIIG</sequence>
<comment type="similarity">
    <text evidence="5">Belongs to the laat-1 family.</text>
</comment>
<feature type="signal peptide" evidence="9">
    <location>
        <begin position="1"/>
        <end position="17"/>
    </location>
</feature>
<proteinExistence type="inferred from homology"/>
<feature type="chain" id="PRO_5040233362" evidence="9">
    <location>
        <begin position="18"/>
        <end position="294"/>
    </location>
</feature>
<dbReference type="GeneID" id="66113936"/>
<organism evidence="10 11">
    <name type="scientific">Scheffersomyces spartinae</name>
    <dbReference type="NCBI Taxonomy" id="45513"/>
    <lineage>
        <taxon>Eukaryota</taxon>
        <taxon>Fungi</taxon>
        <taxon>Dikarya</taxon>
        <taxon>Ascomycota</taxon>
        <taxon>Saccharomycotina</taxon>
        <taxon>Pichiomycetes</taxon>
        <taxon>Debaryomycetaceae</taxon>
        <taxon>Scheffersomyces</taxon>
    </lineage>
</organism>
<dbReference type="GO" id="GO:0098852">
    <property type="term" value="C:lytic vacuole membrane"/>
    <property type="evidence" value="ECO:0007669"/>
    <property type="project" value="UniProtKB-ARBA"/>
</dbReference>
<gene>
    <name evidence="10" type="ORF">KQ657_000562</name>
</gene>
<dbReference type="InterPro" id="IPR051415">
    <property type="entry name" value="LAAT-1"/>
</dbReference>
<evidence type="ECO:0000256" key="8">
    <source>
        <dbReference type="SAM" id="Phobius"/>
    </source>
</evidence>
<evidence type="ECO:0000256" key="6">
    <source>
        <dbReference type="ARBA" id="ARBA00050768"/>
    </source>
</evidence>
<evidence type="ECO:0000256" key="2">
    <source>
        <dbReference type="ARBA" id="ARBA00022692"/>
    </source>
</evidence>
<keyword evidence="3 8" id="KW-1133">Transmembrane helix</keyword>
<dbReference type="GO" id="GO:0034486">
    <property type="term" value="P:vacuolar transmembrane transport"/>
    <property type="evidence" value="ECO:0007669"/>
    <property type="project" value="UniProtKB-ARBA"/>
</dbReference>
<evidence type="ECO:0000313" key="11">
    <source>
        <dbReference type="Proteomes" id="UP000790833"/>
    </source>
</evidence>
<dbReference type="PANTHER" id="PTHR16201">
    <property type="entry name" value="SEVEN TRANSMEMBRANE PROTEIN 1-RELATED"/>
    <property type="match status" value="1"/>
</dbReference>
<dbReference type="PANTHER" id="PTHR16201:SF44">
    <property type="entry name" value="SEVEN TRANSMEMBRANE PROTEIN 1"/>
    <property type="match status" value="1"/>
</dbReference>
<dbReference type="InterPro" id="IPR006603">
    <property type="entry name" value="PQ-loop_rpt"/>
</dbReference>
<dbReference type="OrthoDB" id="8048523at2759"/>
<protein>
    <submittedName>
        <fullName evidence="10">Uncharacterized protein</fullName>
    </submittedName>
</protein>
<dbReference type="GO" id="GO:0015174">
    <property type="term" value="F:basic amino acid transmembrane transporter activity"/>
    <property type="evidence" value="ECO:0007669"/>
    <property type="project" value="UniProtKB-ARBA"/>
</dbReference>
<evidence type="ECO:0000256" key="1">
    <source>
        <dbReference type="ARBA" id="ARBA00004141"/>
    </source>
</evidence>
<evidence type="ECO:0000256" key="3">
    <source>
        <dbReference type="ARBA" id="ARBA00022989"/>
    </source>
</evidence>
<dbReference type="Gene3D" id="1.20.1280.290">
    <property type="match status" value="2"/>
</dbReference>
<evidence type="ECO:0000313" key="10">
    <source>
        <dbReference type="EMBL" id="KAG7193495.1"/>
    </source>
</evidence>
<feature type="transmembrane region" description="Helical" evidence="8">
    <location>
        <begin position="219"/>
        <end position="243"/>
    </location>
</feature>
<evidence type="ECO:0000256" key="5">
    <source>
        <dbReference type="ARBA" id="ARBA00038039"/>
    </source>
</evidence>
<feature type="transmembrane region" description="Helical" evidence="8">
    <location>
        <begin position="26"/>
        <end position="48"/>
    </location>
</feature>
<name>A0A9P7V8R2_9ASCO</name>
<keyword evidence="2 8" id="KW-0812">Transmembrane</keyword>
<dbReference type="FunFam" id="1.20.1280.290:FF:000012">
    <property type="entry name" value="Vacuolar membrane PQ loop repeat protein"/>
    <property type="match status" value="1"/>
</dbReference>
<reference evidence="10" key="1">
    <citation type="submission" date="2021-03" db="EMBL/GenBank/DDBJ databases">
        <authorList>
            <person name="Palmer J.M."/>
        </authorList>
    </citation>
    <scope>NUCLEOTIDE SEQUENCE</scope>
    <source>
        <strain evidence="10">ARV_011</strain>
    </source>
</reference>
<evidence type="ECO:0000256" key="4">
    <source>
        <dbReference type="ARBA" id="ARBA00023136"/>
    </source>
</evidence>
<dbReference type="EMBL" id="JAHMUF010000011">
    <property type="protein sequence ID" value="KAG7193495.1"/>
    <property type="molecule type" value="Genomic_DNA"/>
</dbReference>
<keyword evidence="4 8" id="KW-0472">Membrane</keyword>
<comment type="subcellular location">
    <subcellularLocation>
        <location evidence="1">Membrane</location>
        <topology evidence="1">Multi-pass membrane protein</topology>
    </subcellularLocation>
</comment>
<dbReference type="Pfam" id="PF04193">
    <property type="entry name" value="PQ-loop"/>
    <property type="match status" value="2"/>
</dbReference>
<feature type="transmembrane region" description="Helical" evidence="8">
    <location>
        <begin position="185"/>
        <end position="207"/>
    </location>
</feature>
<accession>A0A9P7V8R2</accession>
<comment type="caution">
    <text evidence="10">The sequence shown here is derived from an EMBL/GenBank/DDBJ whole genome shotgun (WGS) entry which is preliminary data.</text>
</comment>
<dbReference type="SMART" id="SM00679">
    <property type="entry name" value="CTNS"/>
    <property type="match status" value="2"/>
</dbReference>
<feature type="region of interest" description="Disordered" evidence="7">
    <location>
        <begin position="88"/>
        <end position="112"/>
    </location>
</feature>
<feature type="compositionally biased region" description="Basic residues" evidence="7">
    <location>
        <begin position="101"/>
        <end position="111"/>
    </location>
</feature>